<evidence type="ECO:0000256" key="1">
    <source>
        <dbReference type="ARBA" id="ARBA00008520"/>
    </source>
</evidence>
<dbReference type="PANTHER" id="PTHR30061">
    <property type="entry name" value="MALTOSE-BINDING PERIPLASMIC PROTEIN"/>
    <property type="match status" value="1"/>
</dbReference>
<evidence type="ECO:0000313" key="5">
    <source>
        <dbReference type="EMBL" id="RKT52282.1"/>
    </source>
</evidence>
<dbReference type="SUPFAM" id="SSF53850">
    <property type="entry name" value="Periplasmic binding protein-like II"/>
    <property type="match status" value="1"/>
</dbReference>
<keyword evidence="6" id="KW-1185">Reference proteome</keyword>
<dbReference type="Pfam" id="PF13416">
    <property type="entry name" value="SBP_bac_8"/>
    <property type="match status" value="1"/>
</dbReference>
<evidence type="ECO:0000256" key="3">
    <source>
        <dbReference type="ARBA" id="ARBA00022729"/>
    </source>
</evidence>
<dbReference type="EMBL" id="RBXO01000001">
    <property type="protein sequence ID" value="RKT52282.1"/>
    <property type="molecule type" value="Genomic_DNA"/>
</dbReference>
<dbReference type="Gene3D" id="3.40.190.10">
    <property type="entry name" value="Periplasmic binding protein-like II"/>
    <property type="match status" value="2"/>
</dbReference>
<sequence>MRVSKRVASVAAGLAVTVVAGAGLSGCAPVQSGPAATGADQQTGQLRVWLFDEVNRGPKEAVVKEAVTEFEKAHQGVTVDVQYIQVQTRAERFKAAFSDPKSAPDVAEFGNTDLAGYVAGGGFAELDLGSWAEGKDLLPSVLDTAKVDGKTYGVPWYVGIRALYYRTDVFAELGLKPPTTLDEIAPLARQIRAAKPDLLGISAGGKYTYGALPFVWANGGDIARKDGDKYVSAIETAEAKNGLRQYTELIADDICPPAQCAANGGDASVEAFRAGKAAMTIGGDFNRKSVDASTAAGKYGIVPLPGKTAGSVAPAFAGGNLLGVLKGTERKTLANDFLKLLGGKQYQRKMFDAMGNMPVFSDVQADVAKSTPAVEPFIKTLEAGTKFVPVTPNWAKVDAQGVLPNLLQEVAAGGSDLDAAAKKAADAMNAAFAS</sequence>
<accession>A0A495VSI1</accession>
<dbReference type="Proteomes" id="UP000282084">
    <property type="component" value="Unassembled WGS sequence"/>
</dbReference>
<keyword evidence="2" id="KW-0813">Transport</keyword>
<feature type="chain" id="PRO_5039058454" evidence="4">
    <location>
        <begin position="23"/>
        <end position="434"/>
    </location>
</feature>
<dbReference type="GO" id="GO:0042956">
    <property type="term" value="P:maltodextrin transmembrane transport"/>
    <property type="evidence" value="ECO:0007669"/>
    <property type="project" value="TreeGrafter"/>
</dbReference>
<protein>
    <submittedName>
        <fullName evidence="5">Carbohydrate ABC transporter substrate-binding protein (CUT1 family)</fullName>
    </submittedName>
</protein>
<dbReference type="InterPro" id="IPR006059">
    <property type="entry name" value="SBP"/>
</dbReference>
<dbReference type="AlphaFoldDB" id="A0A495VSI1"/>
<feature type="signal peptide" evidence="4">
    <location>
        <begin position="1"/>
        <end position="22"/>
    </location>
</feature>
<evidence type="ECO:0000313" key="6">
    <source>
        <dbReference type="Proteomes" id="UP000282084"/>
    </source>
</evidence>
<evidence type="ECO:0000256" key="4">
    <source>
        <dbReference type="SAM" id="SignalP"/>
    </source>
</evidence>
<dbReference type="PROSITE" id="PS51257">
    <property type="entry name" value="PROKAR_LIPOPROTEIN"/>
    <property type="match status" value="1"/>
</dbReference>
<dbReference type="GO" id="GO:1901982">
    <property type="term" value="F:maltose binding"/>
    <property type="evidence" value="ECO:0007669"/>
    <property type="project" value="TreeGrafter"/>
</dbReference>
<dbReference type="OrthoDB" id="2507686at2"/>
<dbReference type="PANTHER" id="PTHR30061:SF50">
    <property type="entry name" value="MALTOSE_MALTODEXTRIN-BINDING PERIPLASMIC PROTEIN"/>
    <property type="match status" value="1"/>
</dbReference>
<dbReference type="GO" id="GO:0015768">
    <property type="term" value="P:maltose transport"/>
    <property type="evidence" value="ECO:0007669"/>
    <property type="project" value="TreeGrafter"/>
</dbReference>
<name>A0A495VSI1_9PSEU</name>
<dbReference type="GO" id="GO:0055052">
    <property type="term" value="C:ATP-binding cassette (ABC) transporter complex, substrate-binding subunit-containing"/>
    <property type="evidence" value="ECO:0007669"/>
    <property type="project" value="TreeGrafter"/>
</dbReference>
<gene>
    <name evidence="5" type="ORF">C8E97_0791</name>
</gene>
<keyword evidence="3 4" id="KW-0732">Signal</keyword>
<evidence type="ECO:0000256" key="2">
    <source>
        <dbReference type="ARBA" id="ARBA00022448"/>
    </source>
</evidence>
<organism evidence="5 6">
    <name type="scientific">Saccharothrix australiensis</name>
    <dbReference type="NCBI Taxonomy" id="2072"/>
    <lineage>
        <taxon>Bacteria</taxon>
        <taxon>Bacillati</taxon>
        <taxon>Actinomycetota</taxon>
        <taxon>Actinomycetes</taxon>
        <taxon>Pseudonocardiales</taxon>
        <taxon>Pseudonocardiaceae</taxon>
        <taxon>Saccharothrix</taxon>
    </lineage>
</organism>
<comment type="caution">
    <text evidence="5">The sequence shown here is derived from an EMBL/GenBank/DDBJ whole genome shotgun (WGS) entry which is preliminary data.</text>
</comment>
<comment type="similarity">
    <text evidence="1">Belongs to the bacterial solute-binding protein 1 family.</text>
</comment>
<proteinExistence type="inferred from homology"/>
<reference evidence="5" key="1">
    <citation type="submission" date="2018-10" db="EMBL/GenBank/DDBJ databases">
        <title>Sequencing the genomes of 1000 actinobacteria strains.</title>
        <authorList>
            <person name="Klenk H.-P."/>
        </authorList>
    </citation>
    <scope>NUCLEOTIDE SEQUENCE [LARGE SCALE GENOMIC DNA]</scope>
    <source>
        <strain evidence="5">DSM 43800</strain>
    </source>
</reference>